<dbReference type="KEGG" id="mmob:F6R98_01545"/>
<reference evidence="3 4" key="1">
    <citation type="submission" date="2019-09" db="EMBL/GenBank/DDBJ databases">
        <title>Ecophysiology of the spiral-shaped methanotroph Methylospira mobilis as revealed by the complete genome sequence.</title>
        <authorList>
            <person name="Oshkin I.Y."/>
            <person name="Dedysh S.N."/>
            <person name="Miroshnikov K."/>
            <person name="Danilova O.V."/>
            <person name="Hakobyan A."/>
            <person name="Liesack W."/>
        </authorList>
    </citation>
    <scope>NUCLEOTIDE SEQUENCE [LARGE SCALE GENOMIC DNA]</scope>
    <source>
        <strain evidence="3 4">Shm1</strain>
    </source>
</reference>
<gene>
    <name evidence="3" type="ORF">F6R98_01545</name>
</gene>
<dbReference type="Gene3D" id="3.40.30.10">
    <property type="entry name" value="Glutaredoxin"/>
    <property type="match status" value="1"/>
</dbReference>
<evidence type="ECO:0000256" key="2">
    <source>
        <dbReference type="PROSITE-ProRule" id="PRU01282"/>
    </source>
</evidence>
<evidence type="ECO:0000313" key="4">
    <source>
        <dbReference type="Proteomes" id="UP000325755"/>
    </source>
</evidence>
<organism evidence="3 4">
    <name type="scientific">Candidatus Methylospira mobilis</name>
    <dbReference type="NCBI Taxonomy" id="1808979"/>
    <lineage>
        <taxon>Bacteria</taxon>
        <taxon>Pseudomonadati</taxon>
        <taxon>Pseudomonadota</taxon>
        <taxon>Gammaproteobacteria</taxon>
        <taxon>Methylococcales</taxon>
        <taxon>Methylococcaceae</taxon>
        <taxon>Candidatus Methylospira</taxon>
    </lineage>
</organism>
<dbReference type="InterPro" id="IPR006660">
    <property type="entry name" value="Arsenate_reductase-like"/>
</dbReference>
<evidence type="ECO:0008006" key="5">
    <source>
        <dbReference type="Google" id="ProtNLM"/>
    </source>
</evidence>
<keyword evidence="4" id="KW-1185">Reference proteome</keyword>
<dbReference type="InParanoid" id="A0A5Q0BH20"/>
<comment type="similarity">
    <text evidence="1 2">Belongs to the ArsC family.</text>
</comment>
<protein>
    <recommendedName>
        <fullName evidence="5">Nitrogenase-associated protein</fullName>
    </recommendedName>
</protein>
<dbReference type="EMBL" id="CP044205">
    <property type="protein sequence ID" value="QFY41467.1"/>
    <property type="molecule type" value="Genomic_DNA"/>
</dbReference>
<dbReference type="NCBIfam" id="TIGR01616">
    <property type="entry name" value="nitro_assoc"/>
    <property type="match status" value="1"/>
</dbReference>
<dbReference type="PANTHER" id="PTHR30041">
    <property type="entry name" value="ARSENATE REDUCTASE"/>
    <property type="match status" value="1"/>
</dbReference>
<dbReference type="OrthoDB" id="5432555at2"/>
<evidence type="ECO:0000313" key="3">
    <source>
        <dbReference type="EMBL" id="QFY41467.1"/>
    </source>
</evidence>
<proteinExistence type="inferred from homology"/>
<dbReference type="InterPro" id="IPR036249">
    <property type="entry name" value="Thioredoxin-like_sf"/>
</dbReference>
<dbReference type="Proteomes" id="UP000325755">
    <property type="component" value="Chromosome"/>
</dbReference>
<accession>A0A5Q0BH20</accession>
<dbReference type="AlphaFoldDB" id="A0A5Q0BH20"/>
<dbReference type="Pfam" id="PF03960">
    <property type="entry name" value="ArsC"/>
    <property type="match status" value="1"/>
</dbReference>
<evidence type="ECO:0000256" key="1">
    <source>
        <dbReference type="ARBA" id="ARBA00007198"/>
    </source>
</evidence>
<dbReference type="InterPro" id="IPR006503">
    <property type="entry name" value="Nase-assoc"/>
</dbReference>
<name>A0A5Q0BH20_9GAMM</name>
<dbReference type="PROSITE" id="PS51353">
    <property type="entry name" value="ARSC"/>
    <property type="match status" value="1"/>
</dbReference>
<dbReference type="PANTHER" id="PTHR30041:SF8">
    <property type="entry name" value="PROTEIN YFFB"/>
    <property type="match status" value="1"/>
</dbReference>
<dbReference type="RefSeq" id="WP_153247448.1">
    <property type="nucleotide sequence ID" value="NZ_CP044205.1"/>
</dbReference>
<dbReference type="SUPFAM" id="SSF52833">
    <property type="entry name" value="Thioredoxin-like"/>
    <property type="match status" value="1"/>
</dbReference>
<sequence>MAIVEFFEKPGCQSNTRQKALLRDAGNEVAEHNLLTEPWTPALLRPYFGKEPVSSWFNPSAPAIKQGEIQPERLSEQEALAKMCASPLLIKRPLLRVGDRCCSGFESAALSFLGLDITPEGHTNRCARDSAHPAPSCPSPLVQGCEPANIEQ</sequence>